<dbReference type="PANTHER" id="PTHR47053:SF1">
    <property type="entry name" value="MUREIN DD-ENDOPEPTIDASE MEPH-RELATED"/>
    <property type="match status" value="1"/>
</dbReference>
<dbReference type="InterPro" id="IPR051202">
    <property type="entry name" value="Peptidase_C40"/>
</dbReference>
<reference evidence="6" key="1">
    <citation type="submission" date="2020-10" db="EMBL/GenBank/DDBJ databases">
        <title>Unveiling of a novel bifunctional photoreceptor, Dualchrome1, isolated from a cosmopolitan green alga.</title>
        <authorList>
            <person name="Suzuki S."/>
            <person name="Kawachi M."/>
        </authorList>
    </citation>
    <scope>NUCLEOTIDE SEQUENCE</scope>
    <source>
        <strain evidence="6">NIES 2893</strain>
    </source>
</reference>
<feature type="domain" description="NlpC/P60" evidence="5">
    <location>
        <begin position="94"/>
        <end position="222"/>
    </location>
</feature>
<dbReference type="Proteomes" id="UP000660262">
    <property type="component" value="Unassembled WGS sequence"/>
</dbReference>
<comment type="similarity">
    <text evidence="1">Belongs to the peptidase C40 family.</text>
</comment>
<organism evidence="6 7">
    <name type="scientific">Pycnococcus provasolii</name>
    <dbReference type="NCBI Taxonomy" id="41880"/>
    <lineage>
        <taxon>Eukaryota</taxon>
        <taxon>Viridiplantae</taxon>
        <taxon>Chlorophyta</taxon>
        <taxon>Pseudoscourfieldiophyceae</taxon>
        <taxon>Pseudoscourfieldiales</taxon>
        <taxon>Pycnococcaceae</taxon>
        <taxon>Pycnococcus</taxon>
    </lineage>
</organism>
<evidence type="ECO:0000259" key="5">
    <source>
        <dbReference type="PROSITE" id="PS51935"/>
    </source>
</evidence>
<dbReference type="Gene3D" id="2.30.30.40">
    <property type="entry name" value="SH3 Domains"/>
    <property type="match status" value="1"/>
</dbReference>
<keyword evidence="2" id="KW-0645">Protease</keyword>
<name>A0A830HQB1_9CHLO</name>
<accession>A0A830HQB1</accession>
<dbReference type="InterPro" id="IPR000064">
    <property type="entry name" value="NLP_P60_dom"/>
</dbReference>
<keyword evidence="4" id="KW-0788">Thiol protease</keyword>
<protein>
    <recommendedName>
        <fullName evidence="5">NlpC/P60 domain-containing protein</fullName>
    </recommendedName>
</protein>
<keyword evidence="3" id="KW-0378">Hydrolase</keyword>
<evidence type="ECO:0000313" key="7">
    <source>
        <dbReference type="Proteomes" id="UP000660262"/>
    </source>
</evidence>
<dbReference type="GO" id="GO:0006508">
    <property type="term" value="P:proteolysis"/>
    <property type="evidence" value="ECO:0007669"/>
    <property type="project" value="UniProtKB-KW"/>
</dbReference>
<dbReference type="EMBL" id="BNJQ01000018">
    <property type="protein sequence ID" value="GHP07960.1"/>
    <property type="molecule type" value="Genomic_DNA"/>
</dbReference>
<dbReference type="InterPro" id="IPR038765">
    <property type="entry name" value="Papain-like_cys_pep_sf"/>
</dbReference>
<dbReference type="PROSITE" id="PS51935">
    <property type="entry name" value="NLPC_P60"/>
    <property type="match status" value="1"/>
</dbReference>
<gene>
    <name evidence="6" type="ORF">PPROV_000670200</name>
</gene>
<dbReference type="GO" id="GO:0008234">
    <property type="term" value="F:cysteine-type peptidase activity"/>
    <property type="evidence" value="ECO:0007669"/>
    <property type="project" value="UniProtKB-KW"/>
</dbReference>
<evidence type="ECO:0000256" key="1">
    <source>
        <dbReference type="ARBA" id="ARBA00007074"/>
    </source>
</evidence>
<dbReference type="AlphaFoldDB" id="A0A830HQB1"/>
<proteinExistence type="inferred from homology"/>
<sequence>MPTCVAVLDGCVLPVYETHVGPKSGLATQAFAGRRLARHVEEQPSPSASASEFVKVTLHEDCYEGYASAQDLSRLTSADSATPSNTPAATEGRSNAASSATDYALQLARACKGYLWGGCASAELGLDCSGLVQLAYAKGAGWWIPRDAWMQEKFCTPVARKDVQRGDLVFFGSKERATHVAFVVSCEDAASLSLPTNDAAALYYLHCSGYDMGRGGCGVDLLLFDENGGSSTTTTPPVGASLGSLGIGKPGWSRSDATAHSDDSLGGVAQRYARVWRGFGRIEKRLPPNTRFW</sequence>
<dbReference type="SUPFAM" id="SSF54001">
    <property type="entry name" value="Cysteine proteinases"/>
    <property type="match status" value="1"/>
</dbReference>
<keyword evidence="7" id="KW-1185">Reference proteome</keyword>
<evidence type="ECO:0000256" key="2">
    <source>
        <dbReference type="ARBA" id="ARBA00022670"/>
    </source>
</evidence>
<evidence type="ECO:0000256" key="3">
    <source>
        <dbReference type="ARBA" id="ARBA00022801"/>
    </source>
</evidence>
<dbReference type="OrthoDB" id="2251794at2759"/>
<evidence type="ECO:0000256" key="4">
    <source>
        <dbReference type="ARBA" id="ARBA00022807"/>
    </source>
</evidence>
<evidence type="ECO:0000313" key="6">
    <source>
        <dbReference type="EMBL" id="GHP07960.1"/>
    </source>
</evidence>
<dbReference type="Gene3D" id="3.90.1720.10">
    <property type="entry name" value="endopeptidase domain like (from Nostoc punctiforme)"/>
    <property type="match status" value="1"/>
</dbReference>
<dbReference type="PANTHER" id="PTHR47053">
    <property type="entry name" value="MUREIN DD-ENDOPEPTIDASE MEPH-RELATED"/>
    <property type="match status" value="1"/>
</dbReference>
<dbReference type="Pfam" id="PF00877">
    <property type="entry name" value="NLPC_P60"/>
    <property type="match status" value="1"/>
</dbReference>
<comment type="caution">
    <text evidence="6">The sequence shown here is derived from an EMBL/GenBank/DDBJ whole genome shotgun (WGS) entry which is preliminary data.</text>
</comment>